<dbReference type="PANTHER" id="PTHR21262">
    <property type="entry name" value="GUANOSINE-3',5'-BIS DIPHOSPHATE 3'-PYROPHOSPHOHYDROLASE"/>
    <property type="match status" value="1"/>
</dbReference>
<dbReference type="STRING" id="315456.RF_0508"/>
<dbReference type="eggNOG" id="COG0317">
    <property type="taxonomic scope" value="Bacteria"/>
</dbReference>
<dbReference type="GO" id="GO:0005886">
    <property type="term" value="C:plasma membrane"/>
    <property type="evidence" value="ECO:0007669"/>
    <property type="project" value="TreeGrafter"/>
</dbReference>
<dbReference type="AlphaFoldDB" id="Q4UM61"/>
<keyword evidence="2" id="KW-1185">Reference proteome</keyword>
<dbReference type="GO" id="GO:0016787">
    <property type="term" value="F:hydrolase activity"/>
    <property type="evidence" value="ECO:0007669"/>
    <property type="project" value="UniProtKB-KW"/>
</dbReference>
<dbReference type="SUPFAM" id="SSF109604">
    <property type="entry name" value="HD-domain/PDEase-like"/>
    <property type="match status" value="1"/>
</dbReference>
<evidence type="ECO:0000313" key="2">
    <source>
        <dbReference type="Proteomes" id="UP000008548"/>
    </source>
</evidence>
<dbReference type="Gene3D" id="1.10.3210.10">
    <property type="entry name" value="Hypothetical protein af1432"/>
    <property type="match status" value="1"/>
</dbReference>
<accession>Q4UM61</accession>
<dbReference type="Proteomes" id="UP000008548">
    <property type="component" value="Chromosome"/>
</dbReference>
<dbReference type="InterPro" id="IPR003607">
    <property type="entry name" value="HD/PDEase_dom"/>
</dbReference>
<dbReference type="EMBL" id="CP000053">
    <property type="protein sequence ID" value="AAY61359.1"/>
    <property type="molecule type" value="Genomic_DNA"/>
</dbReference>
<reference evidence="1 2" key="1">
    <citation type="journal article" date="2005" name="PLoS Biol.">
        <title>The genome sequence of Rickettsia felis identifies the first putative conjugative plasmid in an obligate intracellular parasite.</title>
        <authorList>
            <person name="Ogata H."/>
            <person name="Renesto P."/>
            <person name="Audic S."/>
            <person name="Robert C."/>
            <person name="Blanc G."/>
            <person name="Fournier P.E."/>
            <person name="Parinello H."/>
            <person name="Claverie J.M."/>
            <person name="Raoult D."/>
        </authorList>
    </citation>
    <scope>NUCLEOTIDE SEQUENCE [LARGE SCALE GENOMIC DNA]</scope>
    <source>
        <strain evidence="2">ATCC VR-1525 / URRWXCal2</strain>
    </source>
</reference>
<dbReference type="KEGG" id="rfe:RF_0508"/>
<gene>
    <name evidence="1" type="primary">spoT2</name>
    <name evidence="1" type="ordered locus">RF_0508</name>
</gene>
<protein>
    <submittedName>
        <fullName evidence="1">Guanosine polyphosphate pyrophosphohydrolases/synthetases homolog</fullName>
    </submittedName>
</protein>
<sequence length="239" mass="28001">MGDFMKDIEYWEKNFESCKYSNKLIERLLFFNTQVKQPVDIREVKKGIYYARKYHGEQMRQSGDPYYSHPIAVTIMVAEFVAKEVPKLFTFRMLQAALLHDTIEDTELTEEMISNIFDEEVARHVEGLTRIKPCGKISSEKSLILLIKQERYDTALIKLFDRIHNLQTLEAKSPEKAHKIIKETLKSFLVLSEILEIPSVSELIYAECYKNNLKFNINSTFNKIINFDSFPFSQNKLLP</sequence>
<organism evidence="1 2">
    <name type="scientific">Rickettsia felis (strain ATCC VR-1525 / URRWXCal2)</name>
    <name type="common">Rickettsia azadi</name>
    <dbReference type="NCBI Taxonomy" id="315456"/>
    <lineage>
        <taxon>Bacteria</taxon>
        <taxon>Pseudomonadati</taxon>
        <taxon>Pseudomonadota</taxon>
        <taxon>Alphaproteobacteria</taxon>
        <taxon>Rickettsiales</taxon>
        <taxon>Rickettsiaceae</taxon>
        <taxon>Rickettsieae</taxon>
        <taxon>Rickettsia</taxon>
        <taxon>spotted fever group</taxon>
    </lineage>
</organism>
<dbReference type="HOGENOM" id="CLU_012300_6_0_5"/>
<dbReference type="Pfam" id="PF13328">
    <property type="entry name" value="HD_4"/>
    <property type="match status" value="1"/>
</dbReference>
<dbReference type="PANTHER" id="PTHR21262:SF31">
    <property type="entry name" value="GTP PYROPHOSPHOKINASE"/>
    <property type="match status" value="1"/>
</dbReference>
<name>Q4UM61_RICFE</name>
<proteinExistence type="predicted"/>
<evidence type="ECO:0000313" key="1">
    <source>
        <dbReference type="EMBL" id="AAY61359.1"/>
    </source>
</evidence>
<dbReference type="CDD" id="cd00077">
    <property type="entry name" value="HDc"/>
    <property type="match status" value="1"/>
</dbReference>